<keyword evidence="4" id="KW-1185">Reference proteome</keyword>
<sequence>MLASTSDGEKQPFKIIEIPLNKFKDEVIPHHRLTFQKYKVSLEKYINENNYNGIQKELRQKNNVTHQLKSLIYELDSLKNQVRESEVEKFDKNAVSLGDEIHKLVRDYLDLEIVARSKLKYYADHNLEDDTENLTLNNCQLELEDDFIDLKLYDEQRQLQRIENLNRDIQDVHHILKTFTSSPKNKSSW</sequence>
<feature type="coiled-coil region" evidence="1">
    <location>
        <begin position="61"/>
        <end position="88"/>
    </location>
</feature>
<organism evidence="3 4">
    <name type="scientific">Pyrocoelia pectoralis</name>
    <dbReference type="NCBI Taxonomy" id="417401"/>
    <lineage>
        <taxon>Eukaryota</taxon>
        <taxon>Metazoa</taxon>
        <taxon>Ecdysozoa</taxon>
        <taxon>Arthropoda</taxon>
        <taxon>Hexapoda</taxon>
        <taxon>Insecta</taxon>
        <taxon>Pterygota</taxon>
        <taxon>Neoptera</taxon>
        <taxon>Endopterygota</taxon>
        <taxon>Coleoptera</taxon>
        <taxon>Polyphaga</taxon>
        <taxon>Elateriformia</taxon>
        <taxon>Elateroidea</taxon>
        <taxon>Lampyridae</taxon>
        <taxon>Lampyrinae</taxon>
        <taxon>Pyrocoelia</taxon>
    </lineage>
</organism>
<dbReference type="InterPro" id="IPR059001">
    <property type="entry name" value="STX17_N"/>
</dbReference>
<dbReference type="EMBL" id="JAVRBK010000006">
    <property type="protein sequence ID" value="KAK5642350.1"/>
    <property type="molecule type" value="Genomic_DNA"/>
</dbReference>
<protein>
    <recommendedName>
        <fullName evidence="2">STX17-like N-terminal domain-containing protein</fullName>
    </recommendedName>
</protein>
<reference evidence="3 4" key="1">
    <citation type="journal article" date="2024" name="Insects">
        <title>An Improved Chromosome-Level Genome Assembly of the Firefly Pyrocoelia pectoralis.</title>
        <authorList>
            <person name="Fu X."/>
            <person name="Meyer-Rochow V.B."/>
            <person name="Ballantyne L."/>
            <person name="Zhu X."/>
        </authorList>
    </citation>
    <scope>NUCLEOTIDE SEQUENCE [LARGE SCALE GENOMIC DNA]</scope>
    <source>
        <strain evidence="3">XCY_ONT2</strain>
    </source>
</reference>
<keyword evidence="1" id="KW-0175">Coiled coil</keyword>
<feature type="domain" description="STX17-like N-terminal" evidence="2">
    <location>
        <begin position="15"/>
        <end position="112"/>
    </location>
</feature>
<comment type="caution">
    <text evidence="3">The sequence shown here is derived from an EMBL/GenBank/DDBJ whole genome shotgun (WGS) entry which is preliminary data.</text>
</comment>
<evidence type="ECO:0000313" key="3">
    <source>
        <dbReference type="EMBL" id="KAK5642350.1"/>
    </source>
</evidence>
<dbReference type="Pfam" id="PF26585">
    <property type="entry name" value="STX17_N"/>
    <property type="match status" value="1"/>
</dbReference>
<evidence type="ECO:0000256" key="1">
    <source>
        <dbReference type="SAM" id="Coils"/>
    </source>
</evidence>
<name>A0AAN7ZDR9_9COLE</name>
<proteinExistence type="predicted"/>
<evidence type="ECO:0000259" key="2">
    <source>
        <dbReference type="Pfam" id="PF26585"/>
    </source>
</evidence>
<accession>A0AAN7ZDR9</accession>
<dbReference type="AlphaFoldDB" id="A0AAN7ZDR9"/>
<gene>
    <name evidence="3" type="ORF">RI129_008517</name>
</gene>
<evidence type="ECO:0000313" key="4">
    <source>
        <dbReference type="Proteomes" id="UP001329430"/>
    </source>
</evidence>
<dbReference type="Proteomes" id="UP001329430">
    <property type="component" value="Chromosome 6"/>
</dbReference>